<dbReference type="AlphaFoldDB" id="A0A0C3BRY8"/>
<name>A0A0C3BRY8_PILCF</name>
<feature type="transmembrane region" description="Helical" evidence="1">
    <location>
        <begin position="217"/>
        <end position="237"/>
    </location>
</feature>
<evidence type="ECO:0000256" key="1">
    <source>
        <dbReference type="SAM" id="Phobius"/>
    </source>
</evidence>
<evidence type="ECO:0000313" key="2">
    <source>
        <dbReference type="EMBL" id="KIM89283.1"/>
    </source>
</evidence>
<reference evidence="2 3" key="1">
    <citation type="submission" date="2014-04" db="EMBL/GenBank/DDBJ databases">
        <authorList>
            <consortium name="DOE Joint Genome Institute"/>
            <person name="Kuo A."/>
            <person name="Tarkka M."/>
            <person name="Buscot F."/>
            <person name="Kohler A."/>
            <person name="Nagy L.G."/>
            <person name="Floudas D."/>
            <person name="Copeland A."/>
            <person name="Barry K.W."/>
            <person name="Cichocki N."/>
            <person name="Veneault-Fourrey C."/>
            <person name="LaButti K."/>
            <person name="Lindquist E.A."/>
            <person name="Lipzen A."/>
            <person name="Lundell T."/>
            <person name="Morin E."/>
            <person name="Murat C."/>
            <person name="Sun H."/>
            <person name="Tunlid A."/>
            <person name="Henrissat B."/>
            <person name="Grigoriev I.V."/>
            <person name="Hibbett D.S."/>
            <person name="Martin F."/>
            <person name="Nordberg H.P."/>
            <person name="Cantor M.N."/>
            <person name="Hua S.X."/>
        </authorList>
    </citation>
    <scope>NUCLEOTIDE SEQUENCE [LARGE SCALE GENOMIC DNA]</scope>
    <source>
        <strain evidence="2 3">F 1598</strain>
    </source>
</reference>
<accession>A0A0C3BRY8</accession>
<evidence type="ECO:0000313" key="3">
    <source>
        <dbReference type="Proteomes" id="UP000054166"/>
    </source>
</evidence>
<proteinExistence type="predicted"/>
<sequence>MATPEEYQIICKHRFGLPTTAYFVSRFGMFGSCFTTAMHRIILIDNCALLKYIEGIFFAIGGSATSLLFFLRVRAVYSRSRIITAFFGILWLGIAGTSILIMLGITGRDHIPYTRRCMVGPPHKYVTVPIVLTAVNDTLVFLAISYRMVFSAMVSCTWGARARLFFTGEGLHQLSKALLQSGQVYYCVTIGVAIISTALIFSSSIPTELHSMAGSAYFALASVMACRVFRAVLLGTIKDPQVNTAKLVSFYRSTADTLNDKDKPAMLQSRWYSIGV</sequence>
<feature type="transmembrane region" description="Helical" evidence="1">
    <location>
        <begin position="184"/>
        <end position="205"/>
    </location>
</feature>
<feature type="transmembrane region" description="Helical" evidence="1">
    <location>
        <begin position="83"/>
        <end position="105"/>
    </location>
</feature>
<dbReference type="HOGENOM" id="CLU_060549_0_0_1"/>
<gene>
    <name evidence="2" type="ORF">PILCRDRAFT_813213</name>
</gene>
<protein>
    <submittedName>
        <fullName evidence="2">Uncharacterized protein</fullName>
    </submittedName>
</protein>
<organism evidence="2 3">
    <name type="scientific">Piloderma croceum (strain F 1598)</name>
    <dbReference type="NCBI Taxonomy" id="765440"/>
    <lineage>
        <taxon>Eukaryota</taxon>
        <taxon>Fungi</taxon>
        <taxon>Dikarya</taxon>
        <taxon>Basidiomycota</taxon>
        <taxon>Agaricomycotina</taxon>
        <taxon>Agaricomycetes</taxon>
        <taxon>Agaricomycetidae</taxon>
        <taxon>Atheliales</taxon>
        <taxon>Atheliaceae</taxon>
        <taxon>Piloderma</taxon>
    </lineage>
</organism>
<keyword evidence="3" id="KW-1185">Reference proteome</keyword>
<dbReference type="EMBL" id="KN832975">
    <property type="protein sequence ID" value="KIM89283.1"/>
    <property type="molecule type" value="Genomic_DNA"/>
</dbReference>
<keyword evidence="1" id="KW-1133">Transmembrane helix</keyword>
<feature type="transmembrane region" description="Helical" evidence="1">
    <location>
        <begin position="49"/>
        <end position="71"/>
    </location>
</feature>
<dbReference type="Proteomes" id="UP000054166">
    <property type="component" value="Unassembled WGS sequence"/>
</dbReference>
<feature type="transmembrane region" description="Helical" evidence="1">
    <location>
        <begin position="125"/>
        <end position="144"/>
    </location>
</feature>
<dbReference type="STRING" id="765440.A0A0C3BRY8"/>
<dbReference type="InParanoid" id="A0A0C3BRY8"/>
<keyword evidence="1" id="KW-0812">Transmembrane</keyword>
<feature type="transmembrane region" description="Helical" evidence="1">
    <location>
        <begin position="21"/>
        <end position="43"/>
    </location>
</feature>
<reference evidence="3" key="2">
    <citation type="submission" date="2015-01" db="EMBL/GenBank/DDBJ databases">
        <title>Evolutionary Origins and Diversification of the Mycorrhizal Mutualists.</title>
        <authorList>
            <consortium name="DOE Joint Genome Institute"/>
            <consortium name="Mycorrhizal Genomics Consortium"/>
            <person name="Kohler A."/>
            <person name="Kuo A."/>
            <person name="Nagy L.G."/>
            <person name="Floudas D."/>
            <person name="Copeland A."/>
            <person name="Barry K.W."/>
            <person name="Cichocki N."/>
            <person name="Veneault-Fourrey C."/>
            <person name="LaButti K."/>
            <person name="Lindquist E.A."/>
            <person name="Lipzen A."/>
            <person name="Lundell T."/>
            <person name="Morin E."/>
            <person name="Murat C."/>
            <person name="Riley R."/>
            <person name="Ohm R."/>
            <person name="Sun H."/>
            <person name="Tunlid A."/>
            <person name="Henrissat B."/>
            <person name="Grigoriev I.V."/>
            <person name="Hibbett D.S."/>
            <person name="Martin F."/>
        </authorList>
    </citation>
    <scope>NUCLEOTIDE SEQUENCE [LARGE SCALE GENOMIC DNA]</scope>
    <source>
        <strain evidence="3">F 1598</strain>
    </source>
</reference>
<dbReference type="OrthoDB" id="3230658at2759"/>
<keyword evidence="1" id="KW-0472">Membrane</keyword>